<protein>
    <recommendedName>
        <fullName evidence="3">DUF1579 domain-containing protein</fullName>
    </recommendedName>
</protein>
<reference evidence="1 2" key="1">
    <citation type="submission" date="2016-10" db="EMBL/GenBank/DDBJ databases">
        <authorList>
            <person name="de Groot N.N."/>
        </authorList>
    </citation>
    <scope>NUCLEOTIDE SEQUENCE [LARGE SCALE GENOMIC DNA]</scope>
    <source>
        <strain evidence="1 2">LMG 2247</strain>
    </source>
</reference>
<dbReference type="EMBL" id="FNCJ01000008">
    <property type="protein sequence ID" value="SDH21989.1"/>
    <property type="molecule type" value="Genomic_DNA"/>
</dbReference>
<name>A0A1G8AM93_9BURK</name>
<proteinExistence type="predicted"/>
<evidence type="ECO:0000313" key="1">
    <source>
        <dbReference type="EMBL" id="SDH21989.1"/>
    </source>
</evidence>
<gene>
    <name evidence="1" type="ORF">SAMN05216466_1088</name>
</gene>
<dbReference type="Proteomes" id="UP000199706">
    <property type="component" value="Unassembled WGS sequence"/>
</dbReference>
<dbReference type="AlphaFoldDB" id="A0A1G8AM93"/>
<dbReference type="RefSeq" id="WP_090686012.1">
    <property type="nucleotide sequence ID" value="NZ_CADERL010000011.1"/>
</dbReference>
<sequence length="200" mass="22571">MIDRRHFLGVALGSFLVARMAESKPAPASVRLSELGPENQTLVERTGLWDVTETLWSSPSAPPETTTGLVAERRLIGSMLQEFLYTASDRAVILRIDYLSFNRVEGRWDYVSMDTRAAVGIMPAWSFARGDADNITLTFEPFAWPGEGVAVSGQMLRMDEVISHQGLDRDRKDQHFIMADGTGTAWLAHQYLYTRRERQF</sequence>
<accession>A0A1G8AM93</accession>
<evidence type="ECO:0008006" key="3">
    <source>
        <dbReference type="Google" id="ProtNLM"/>
    </source>
</evidence>
<dbReference type="OrthoDB" id="8781632at2"/>
<organism evidence="1 2">
    <name type="scientific">Paraburkholderia phenazinium</name>
    <dbReference type="NCBI Taxonomy" id="60549"/>
    <lineage>
        <taxon>Bacteria</taxon>
        <taxon>Pseudomonadati</taxon>
        <taxon>Pseudomonadota</taxon>
        <taxon>Betaproteobacteria</taxon>
        <taxon>Burkholderiales</taxon>
        <taxon>Burkholderiaceae</taxon>
        <taxon>Paraburkholderia</taxon>
    </lineage>
</organism>
<evidence type="ECO:0000313" key="2">
    <source>
        <dbReference type="Proteomes" id="UP000199706"/>
    </source>
</evidence>